<sequence length="198" mass="20517">MAGAQGAPGRHPRQRPSSEPRRDRTINPVWRYRAVHLGEREGEKNKEMLSALHRSRASLAKEASGRATASAASALLTLALPTAHPGPPGSTGLGLSHLRLHSPQPPQGGHHLACSGPPLTGGLGSSVSAWALLPTELSLPVCCLSPRPIPGSHLPQLLAPSGPEQPQVSLMHIPDPLSPSALRYCKLAPGAPVAQAAG</sequence>
<evidence type="ECO:0000313" key="2">
    <source>
        <dbReference type="EMBL" id="KAK2095123.1"/>
    </source>
</evidence>
<proteinExistence type="predicted"/>
<accession>A0ABQ9UEU7</accession>
<evidence type="ECO:0000313" key="3">
    <source>
        <dbReference type="Proteomes" id="UP001266305"/>
    </source>
</evidence>
<feature type="region of interest" description="Disordered" evidence="1">
    <location>
        <begin position="1"/>
        <end position="27"/>
    </location>
</feature>
<dbReference type="EMBL" id="JASSZA010000013">
    <property type="protein sequence ID" value="KAK2095123.1"/>
    <property type="molecule type" value="Genomic_DNA"/>
</dbReference>
<comment type="caution">
    <text evidence="2">The sequence shown here is derived from an EMBL/GenBank/DDBJ whole genome shotgun (WGS) entry which is preliminary data.</text>
</comment>
<dbReference type="Proteomes" id="UP001266305">
    <property type="component" value="Unassembled WGS sequence"/>
</dbReference>
<evidence type="ECO:0000256" key="1">
    <source>
        <dbReference type="SAM" id="MobiDB-lite"/>
    </source>
</evidence>
<feature type="compositionally biased region" description="Basic and acidic residues" evidence="1">
    <location>
        <begin position="16"/>
        <end position="25"/>
    </location>
</feature>
<name>A0ABQ9UEU7_SAGOE</name>
<gene>
    <name evidence="2" type="ORF">P7K49_026539</name>
</gene>
<reference evidence="2 3" key="1">
    <citation type="submission" date="2023-05" db="EMBL/GenBank/DDBJ databases">
        <title>B98-5 Cell Line De Novo Hybrid Assembly: An Optical Mapping Approach.</title>
        <authorList>
            <person name="Kananen K."/>
            <person name="Auerbach J.A."/>
            <person name="Kautto E."/>
            <person name="Blachly J.S."/>
        </authorList>
    </citation>
    <scope>NUCLEOTIDE SEQUENCE [LARGE SCALE GENOMIC DNA]</scope>
    <source>
        <strain evidence="2">B95-8</strain>
        <tissue evidence="2">Cell line</tissue>
    </source>
</reference>
<organism evidence="2 3">
    <name type="scientific">Saguinus oedipus</name>
    <name type="common">Cotton-top tamarin</name>
    <name type="synonym">Oedipomidas oedipus</name>
    <dbReference type="NCBI Taxonomy" id="9490"/>
    <lineage>
        <taxon>Eukaryota</taxon>
        <taxon>Metazoa</taxon>
        <taxon>Chordata</taxon>
        <taxon>Craniata</taxon>
        <taxon>Vertebrata</taxon>
        <taxon>Euteleostomi</taxon>
        <taxon>Mammalia</taxon>
        <taxon>Eutheria</taxon>
        <taxon>Euarchontoglires</taxon>
        <taxon>Primates</taxon>
        <taxon>Haplorrhini</taxon>
        <taxon>Platyrrhini</taxon>
        <taxon>Cebidae</taxon>
        <taxon>Callitrichinae</taxon>
        <taxon>Saguinus</taxon>
    </lineage>
</organism>
<protein>
    <submittedName>
        <fullName evidence="2">Uncharacterized protein</fullName>
    </submittedName>
</protein>
<keyword evidence="3" id="KW-1185">Reference proteome</keyword>